<dbReference type="EMBL" id="JAEAOA010002339">
    <property type="protein sequence ID" value="KAK3600119.1"/>
    <property type="molecule type" value="Genomic_DNA"/>
</dbReference>
<reference evidence="1" key="3">
    <citation type="submission" date="2023-05" db="EMBL/GenBank/DDBJ databases">
        <authorList>
            <person name="Smith C.H."/>
        </authorList>
    </citation>
    <scope>NUCLEOTIDE SEQUENCE</scope>
    <source>
        <strain evidence="1">CHS0354</strain>
        <tissue evidence="1">Mantle</tissue>
    </source>
</reference>
<name>A0AAE0W3W2_9BIVA</name>
<gene>
    <name evidence="1" type="ORF">CHS0354_040547</name>
</gene>
<accession>A0AAE0W3W2</accession>
<dbReference type="AlphaFoldDB" id="A0AAE0W3W2"/>
<sequence>VCNMTTDSDTASYRTSLDLIEGIIITVPVNHIDTRHLAETTDAIVKDYTGDQSLLEVV</sequence>
<evidence type="ECO:0000313" key="2">
    <source>
        <dbReference type="Proteomes" id="UP001195483"/>
    </source>
</evidence>
<comment type="caution">
    <text evidence="1">The sequence shown here is derived from an EMBL/GenBank/DDBJ whole genome shotgun (WGS) entry which is preliminary data.</text>
</comment>
<reference evidence="1" key="1">
    <citation type="journal article" date="2021" name="Genome Biol. Evol.">
        <title>A High-Quality Reference Genome for a Parasitic Bivalve with Doubly Uniparental Inheritance (Bivalvia: Unionida).</title>
        <authorList>
            <person name="Smith C.H."/>
        </authorList>
    </citation>
    <scope>NUCLEOTIDE SEQUENCE</scope>
    <source>
        <strain evidence="1">CHS0354</strain>
    </source>
</reference>
<proteinExistence type="predicted"/>
<protein>
    <submittedName>
        <fullName evidence="1">Uncharacterized protein</fullName>
    </submittedName>
</protein>
<organism evidence="1 2">
    <name type="scientific">Potamilus streckersoni</name>
    <dbReference type="NCBI Taxonomy" id="2493646"/>
    <lineage>
        <taxon>Eukaryota</taxon>
        <taxon>Metazoa</taxon>
        <taxon>Spiralia</taxon>
        <taxon>Lophotrochozoa</taxon>
        <taxon>Mollusca</taxon>
        <taxon>Bivalvia</taxon>
        <taxon>Autobranchia</taxon>
        <taxon>Heteroconchia</taxon>
        <taxon>Palaeoheterodonta</taxon>
        <taxon>Unionida</taxon>
        <taxon>Unionoidea</taxon>
        <taxon>Unionidae</taxon>
        <taxon>Ambleminae</taxon>
        <taxon>Lampsilini</taxon>
        <taxon>Potamilus</taxon>
    </lineage>
</organism>
<reference evidence="1" key="2">
    <citation type="journal article" date="2021" name="Genome Biol. Evol.">
        <title>Developing a high-quality reference genome for a parasitic bivalve with doubly uniparental inheritance (Bivalvia: Unionida).</title>
        <authorList>
            <person name="Smith C.H."/>
        </authorList>
    </citation>
    <scope>NUCLEOTIDE SEQUENCE</scope>
    <source>
        <strain evidence="1">CHS0354</strain>
        <tissue evidence="1">Mantle</tissue>
    </source>
</reference>
<dbReference type="Proteomes" id="UP001195483">
    <property type="component" value="Unassembled WGS sequence"/>
</dbReference>
<keyword evidence="2" id="KW-1185">Reference proteome</keyword>
<feature type="non-terminal residue" evidence="1">
    <location>
        <position position="1"/>
    </location>
</feature>
<evidence type="ECO:0000313" key="1">
    <source>
        <dbReference type="EMBL" id="KAK3600119.1"/>
    </source>
</evidence>